<dbReference type="PANTHER" id="PTHR46663">
    <property type="entry name" value="DIGUANYLATE CYCLASE DGCT-RELATED"/>
    <property type="match status" value="1"/>
</dbReference>
<feature type="transmembrane region" description="Helical" evidence="1">
    <location>
        <begin position="121"/>
        <end position="143"/>
    </location>
</feature>
<evidence type="ECO:0000313" key="3">
    <source>
        <dbReference type="EMBL" id="OFE12416.1"/>
    </source>
</evidence>
<dbReference type="Proteomes" id="UP000175669">
    <property type="component" value="Unassembled WGS sequence"/>
</dbReference>
<dbReference type="CDD" id="cd01949">
    <property type="entry name" value="GGDEF"/>
    <property type="match status" value="1"/>
</dbReference>
<gene>
    <name evidence="3" type="ORF">PHACT_04090</name>
</gene>
<feature type="transmembrane region" description="Helical" evidence="1">
    <location>
        <begin position="194"/>
        <end position="215"/>
    </location>
</feature>
<name>A0A1E8CIY6_9GAMM</name>
<dbReference type="InterPro" id="IPR052163">
    <property type="entry name" value="DGC-Regulatory_Protein"/>
</dbReference>
<dbReference type="Pfam" id="PF00990">
    <property type="entry name" value="GGDEF"/>
    <property type="match status" value="1"/>
</dbReference>
<dbReference type="RefSeq" id="WP_070116039.1">
    <property type="nucleotide sequence ID" value="NZ_MASR01000001.1"/>
</dbReference>
<comment type="caution">
    <text evidence="3">The sequence shown here is derived from an EMBL/GenBank/DDBJ whole genome shotgun (WGS) entry which is preliminary data.</text>
</comment>
<protein>
    <recommendedName>
        <fullName evidence="2">GGDEF domain-containing protein</fullName>
    </recommendedName>
</protein>
<evidence type="ECO:0000313" key="4">
    <source>
        <dbReference type="Proteomes" id="UP000175669"/>
    </source>
</evidence>
<dbReference type="AlphaFoldDB" id="A0A1E8CIY6"/>
<keyword evidence="1" id="KW-0472">Membrane</keyword>
<proteinExistence type="predicted"/>
<dbReference type="PANTHER" id="PTHR46663:SF2">
    <property type="entry name" value="GGDEF DOMAIN-CONTAINING PROTEIN"/>
    <property type="match status" value="1"/>
</dbReference>
<dbReference type="Gene3D" id="3.30.70.270">
    <property type="match status" value="1"/>
</dbReference>
<dbReference type="InterPro" id="IPR000160">
    <property type="entry name" value="GGDEF_dom"/>
</dbReference>
<dbReference type="PROSITE" id="PS50887">
    <property type="entry name" value="GGDEF"/>
    <property type="match status" value="1"/>
</dbReference>
<dbReference type="OrthoDB" id="9803824at2"/>
<evidence type="ECO:0000259" key="2">
    <source>
        <dbReference type="PROSITE" id="PS50887"/>
    </source>
</evidence>
<keyword evidence="1" id="KW-1133">Transmembrane helix</keyword>
<feature type="transmembrane region" description="Helical" evidence="1">
    <location>
        <begin position="40"/>
        <end position="60"/>
    </location>
</feature>
<dbReference type="SMART" id="SM00267">
    <property type="entry name" value="GGDEF"/>
    <property type="match status" value="1"/>
</dbReference>
<dbReference type="NCBIfam" id="TIGR00254">
    <property type="entry name" value="GGDEF"/>
    <property type="match status" value="1"/>
</dbReference>
<dbReference type="SUPFAM" id="SSF55073">
    <property type="entry name" value="Nucleotide cyclase"/>
    <property type="match status" value="1"/>
</dbReference>
<dbReference type="InterPro" id="IPR029787">
    <property type="entry name" value="Nucleotide_cyclase"/>
</dbReference>
<sequence length="403" mass="44972">MITLDPITLSVTLALVFVISVLVLFIFWRINQTQPGVLHWTLGGFLFAMAFWVVFLATLLDAPWNLGPFLSNSMSLPAVLFTIEGCLRFRGYHSSRRWRQMLLAMPVLVLIAWLNKDDPQARLLFHDAASAIGMCMAGLILCWKTSDRYELQANSLAACSAILGGMAFVIRWQYAFLAPEVDTRPMYVPANQVLFFGLIVFTMGWTYGLGVACYFRSNRQVMQLAREDVLTGLPNRRCIDENLGKTLMESRRSKAPFAVMLIDINAFKQVNDKHGHSAGDALLAGIARRLERAIRGSDFAGRLGGDEFVVIARGIESDEMTPDSEPGVRFNEFLQRLRDELNGPMQVRGHAMDIVVSIGVAFWPEDGDSSDAMLSRADTLMYRDKARTTAAEPSFSHAFQAPS</sequence>
<dbReference type="STRING" id="1524254.PHACT_04090"/>
<feature type="domain" description="GGDEF" evidence="2">
    <location>
        <begin position="255"/>
        <end position="398"/>
    </location>
</feature>
<reference evidence="4" key="1">
    <citation type="submission" date="2016-07" db="EMBL/GenBank/DDBJ databases">
        <authorList>
            <person name="Florea S."/>
            <person name="Webb J.S."/>
            <person name="Jaromczyk J."/>
            <person name="Schardl C.L."/>
        </authorList>
    </citation>
    <scope>NUCLEOTIDE SEQUENCE [LARGE SCALE GENOMIC DNA]</scope>
    <source>
        <strain evidence="4">KCTC 42131</strain>
    </source>
</reference>
<feature type="transmembrane region" description="Helical" evidence="1">
    <location>
        <begin position="98"/>
        <end position="115"/>
    </location>
</feature>
<evidence type="ECO:0000256" key="1">
    <source>
        <dbReference type="SAM" id="Phobius"/>
    </source>
</evidence>
<feature type="transmembrane region" description="Helical" evidence="1">
    <location>
        <begin position="155"/>
        <end position="174"/>
    </location>
</feature>
<feature type="transmembrane region" description="Helical" evidence="1">
    <location>
        <begin position="6"/>
        <end position="28"/>
    </location>
</feature>
<keyword evidence="1" id="KW-0812">Transmembrane</keyword>
<dbReference type="EMBL" id="MASR01000001">
    <property type="protein sequence ID" value="OFE12416.1"/>
    <property type="molecule type" value="Genomic_DNA"/>
</dbReference>
<organism evidence="3 4">
    <name type="scientific">Pseudohongiella acticola</name>
    <dbReference type="NCBI Taxonomy" id="1524254"/>
    <lineage>
        <taxon>Bacteria</taxon>
        <taxon>Pseudomonadati</taxon>
        <taxon>Pseudomonadota</taxon>
        <taxon>Gammaproteobacteria</taxon>
        <taxon>Pseudomonadales</taxon>
        <taxon>Pseudohongiellaceae</taxon>
        <taxon>Pseudohongiella</taxon>
    </lineage>
</organism>
<keyword evidence="4" id="KW-1185">Reference proteome</keyword>
<dbReference type="InterPro" id="IPR043128">
    <property type="entry name" value="Rev_trsase/Diguanyl_cyclase"/>
</dbReference>
<accession>A0A1E8CIY6</accession>
<feature type="transmembrane region" description="Helical" evidence="1">
    <location>
        <begin position="66"/>
        <end position="86"/>
    </location>
</feature>